<keyword evidence="3" id="KW-1185">Reference proteome</keyword>
<dbReference type="Gene3D" id="1.25.40.10">
    <property type="entry name" value="Tetratricopeptide repeat domain"/>
    <property type="match status" value="1"/>
</dbReference>
<comment type="caution">
    <text evidence="2">The sequence shown here is derived from an EMBL/GenBank/DDBJ whole genome shotgun (WGS) entry which is preliminary data.</text>
</comment>
<dbReference type="PANTHER" id="PTHR47332">
    <property type="entry name" value="SET DOMAIN-CONTAINING PROTEIN 5"/>
    <property type="match status" value="1"/>
</dbReference>
<gene>
    <name evidence="2" type="ORF">B0T19DRAFT_488318</name>
</gene>
<dbReference type="Gene3D" id="2.170.270.10">
    <property type="entry name" value="SET domain"/>
    <property type="match status" value="1"/>
</dbReference>
<reference evidence="2" key="1">
    <citation type="journal article" date="2023" name="Mol. Phylogenet. Evol.">
        <title>Genome-scale phylogeny and comparative genomics of the fungal order Sordariales.</title>
        <authorList>
            <person name="Hensen N."/>
            <person name="Bonometti L."/>
            <person name="Westerberg I."/>
            <person name="Brannstrom I.O."/>
            <person name="Guillou S."/>
            <person name="Cros-Aarteil S."/>
            <person name="Calhoun S."/>
            <person name="Haridas S."/>
            <person name="Kuo A."/>
            <person name="Mondo S."/>
            <person name="Pangilinan J."/>
            <person name="Riley R."/>
            <person name="LaButti K."/>
            <person name="Andreopoulos B."/>
            <person name="Lipzen A."/>
            <person name="Chen C."/>
            <person name="Yan M."/>
            <person name="Daum C."/>
            <person name="Ng V."/>
            <person name="Clum A."/>
            <person name="Steindorff A."/>
            <person name="Ohm R.A."/>
            <person name="Martin F."/>
            <person name="Silar P."/>
            <person name="Natvig D.O."/>
            <person name="Lalanne C."/>
            <person name="Gautier V."/>
            <person name="Ament-Velasquez S.L."/>
            <person name="Kruys A."/>
            <person name="Hutchinson M.I."/>
            <person name="Powell A.J."/>
            <person name="Barry K."/>
            <person name="Miller A.N."/>
            <person name="Grigoriev I.V."/>
            <person name="Debuchy R."/>
            <person name="Gladieux P."/>
            <person name="Hiltunen Thoren M."/>
            <person name="Johannesson H."/>
        </authorList>
    </citation>
    <scope>NUCLEOTIDE SEQUENCE</scope>
    <source>
        <strain evidence="2">SMH4131-1</strain>
    </source>
</reference>
<dbReference type="PROSITE" id="PS50280">
    <property type="entry name" value="SET"/>
    <property type="match status" value="1"/>
</dbReference>
<dbReference type="SMART" id="SM00317">
    <property type="entry name" value="SET"/>
    <property type="match status" value="1"/>
</dbReference>
<dbReference type="SUPFAM" id="SSF48452">
    <property type="entry name" value="TPR-like"/>
    <property type="match status" value="1"/>
</dbReference>
<dbReference type="Proteomes" id="UP001286456">
    <property type="component" value="Unassembled WGS sequence"/>
</dbReference>
<dbReference type="InterPro" id="IPR001214">
    <property type="entry name" value="SET_dom"/>
</dbReference>
<evidence type="ECO:0000313" key="3">
    <source>
        <dbReference type="Proteomes" id="UP001286456"/>
    </source>
</evidence>
<dbReference type="PANTHER" id="PTHR47332:SF6">
    <property type="entry name" value="SET DOMAIN-CONTAINING PROTEIN"/>
    <property type="match status" value="1"/>
</dbReference>
<organism evidence="2 3">
    <name type="scientific">Cercophora scortea</name>
    <dbReference type="NCBI Taxonomy" id="314031"/>
    <lineage>
        <taxon>Eukaryota</taxon>
        <taxon>Fungi</taxon>
        <taxon>Dikarya</taxon>
        <taxon>Ascomycota</taxon>
        <taxon>Pezizomycotina</taxon>
        <taxon>Sordariomycetes</taxon>
        <taxon>Sordariomycetidae</taxon>
        <taxon>Sordariales</taxon>
        <taxon>Lasiosphaeriaceae</taxon>
        <taxon>Cercophora</taxon>
    </lineage>
</organism>
<dbReference type="InterPro" id="IPR053185">
    <property type="entry name" value="SET_domain_protein"/>
</dbReference>
<dbReference type="InterPro" id="IPR046341">
    <property type="entry name" value="SET_dom_sf"/>
</dbReference>
<dbReference type="CDD" id="cd20071">
    <property type="entry name" value="SET_SMYD"/>
    <property type="match status" value="1"/>
</dbReference>
<evidence type="ECO:0000313" key="2">
    <source>
        <dbReference type="EMBL" id="KAK3320136.1"/>
    </source>
</evidence>
<accession>A0AAE0I9D9</accession>
<name>A0AAE0I9D9_9PEZI</name>
<dbReference type="InterPro" id="IPR011990">
    <property type="entry name" value="TPR-like_helical_dom_sf"/>
</dbReference>
<evidence type="ECO:0000259" key="1">
    <source>
        <dbReference type="PROSITE" id="PS50280"/>
    </source>
</evidence>
<dbReference type="AlphaFoldDB" id="A0AAE0I9D9"/>
<dbReference type="Pfam" id="PF00856">
    <property type="entry name" value="SET"/>
    <property type="match status" value="1"/>
</dbReference>
<protein>
    <recommendedName>
        <fullName evidence="1">SET domain-containing protein</fullName>
    </recommendedName>
</protein>
<sequence length="327" mass="37044">MKYCAFTNSRHGFRGISIVTTPETAADSMRILDEAVVSTRNESILPYKIVDIPGKGKGVIATRHISQYEELMLDYATFAVDISFASRVPARTGYQLLHLAAMQLADPASVLELGQSNSFAADVLENVLRTNAFNTMIGEVPHMALYPEVSRINHACKPNAYTRFIPRSLEVSVAAVRDIQPGEEITISYITIGQETVQRKRALEVWGFECKCSLCSSSQNEIAASDARRRQIETLRGQVVEAFQDGKPFQALRLSRQVLNLLPSEELFPLYSEQYENMARAYWFLRDREKTMKYAKMSLEVLVEQGYIERVTPEHLEAMWRNFAEGR</sequence>
<reference evidence="2" key="2">
    <citation type="submission" date="2023-06" db="EMBL/GenBank/DDBJ databases">
        <authorList>
            <consortium name="Lawrence Berkeley National Laboratory"/>
            <person name="Haridas S."/>
            <person name="Hensen N."/>
            <person name="Bonometti L."/>
            <person name="Westerberg I."/>
            <person name="Brannstrom I.O."/>
            <person name="Guillou S."/>
            <person name="Cros-Aarteil S."/>
            <person name="Calhoun S."/>
            <person name="Kuo A."/>
            <person name="Mondo S."/>
            <person name="Pangilinan J."/>
            <person name="Riley R."/>
            <person name="Labutti K."/>
            <person name="Andreopoulos B."/>
            <person name="Lipzen A."/>
            <person name="Chen C."/>
            <person name="Yanf M."/>
            <person name="Daum C."/>
            <person name="Ng V."/>
            <person name="Clum A."/>
            <person name="Steindorff A."/>
            <person name="Ohm R."/>
            <person name="Martin F."/>
            <person name="Silar P."/>
            <person name="Natvig D."/>
            <person name="Lalanne C."/>
            <person name="Gautier V."/>
            <person name="Ament-Velasquez S.L."/>
            <person name="Kruys A."/>
            <person name="Hutchinson M.I."/>
            <person name="Powell A.J."/>
            <person name="Barry K."/>
            <person name="Miller A.N."/>
            <person name="Grigoriev I.V."/>
            <person name="Debuchy R."/>
            <person name="Gladieux P."/>
            <person name="Thoren M.H."/>
            <person name="Johannesson H."/>
        </authorList>
    </citation>
    <scope>NUCLEOTIDE SEQUENCE</scope>
    <source>
        <strain evidence="2">SMH4131-1</strain>
    </source>
</reference>
<dbReference type="SUPFAM" id="SSF82199">
    <property type="entry name" value="SET domain"/>
    <property type="match status" value="1"/>
</dbReference>
<proteinExistence type="predicted"/>
<feature type="domain" description="SET" evidence="1">
    <location>
        <begin position="42"/>
        <end position="190"/>
    </location>
</feature>
<dbReference type="EMBL" id="JAUEPO010000006">
    <property type="protein sequence ID" value="KAK3320136.1"/>
    <property type="molecule type" value="Genomic_DNA"/>
</dbReference>